<feature type="compositionally biased region" description="Basic and acidic residues" evidence="6">
    <location>
        <begin position="306"/>
        <end position="329"/>
    </location>
</feature>
<organism evidence="8 9">
    <name type="scientific">Pyrus ussuriensis x Pyrus communis</name>
    <dbReference type="NCBI Taxonomy" id="2448454"/>
    <lineage>
        <taxon>Eukaryota</taxon>
        <taxon>Viridiplantae</taxon>
        <taxon>Streptophyta</taxon>
        <taxon>Embryophyta</taxon>
        <taxon>Tracheophyta</taxon>
        <taxon>Spermatophyta</taxon>
        <taxon>Magnoliopsida</taxon>
        <taxon>eudicotyledons</taxon>
        <taxon>Gunneridae</taxon>
        <taxon>Pentapetalae</taxon>
        <taxon>rosids</taxon>
        <taxon>fabids</taxon>
        <taxon>Rosales</taxon>
        <taxon>Rosaceae</taxon>
        <taxon>Amygdaloideae</taxon>
        <taxon>Maleae</taxon>
        <taxon>Pyrus</taxon>
    </lineage>
</organism>
<dbReference type="GO" id="GO:0005874">
    <property type="term" value="C:microtubule"/>
    <property type="evidence" value="ECO:0007669"/>
    <property type="project" value="UniProtKB-KW"/>
</dbReference>
<evidence type="ECO:0000313" key="9">
    <source>
        <dbReference type="Proteomes" id="UP000327157"/>
    </source>
</evidence>
<keyword evidence="4" id="KW-0493">Microtubule</keyword>
<feature type="compositionally biased region" description="Basic and acidic residues" evidence="6">
    <location>
        <begin position="548"/>
        <end position="558"/>
    </location>
</feature>
<evidence type="ECO:0000256" key="2">
    <source>
        <dbReference type="ARBA" id="ARBA00005885"/>
    </source>
</evidence>
<dbReference type="PANTHER" id="PTHR47067:SF6">
    <property type="entry name" value="PROTEIN WVD2-LIKE 7"/>
    <property type="match status" value="1"/>
</dbReference>
<feature type="compositionally biased region" description="Basic and acidic residues" evidence="6">
    <location>
        <begin position="371"/>
        <end position="390"/>
    </location>
</feature>
<comment type="similarity">
    <text evidence="2">Belongs to the TPX2 family.</text>
</comment>
<dbReference type="AlphaFoldDB" id="A0A5N5GXZ4"/>
<feature type="compositionally biased region" description="Basic and acidic residues" evidence="6">
    <location>
        <begin position="267"/>
        <end position="289"/>
    </location>
</feature>
<dbReference type="InterPro" id="IPR027329">
    <property type="entry name" value="TPX2_C"/>
</dbReference>
<comment type="caution">
    <text evidence="8">The sequence shown here is derived from an EMBL/GenBank/DDBJ whole genome shotgun (WGS) entry which is preliminary data.</text>
</comment>
<evidence type="ECO:0000313" key="8">
    <source>
        <dbReference type="EMBL" id="KAB2620007.1"/>
    </source>
</evidence>
<keyword evidence="9" id="KW-1185">Reference proteome</keyword>
<evidence type="ECO:0000256" key="4">
    <source>
        <dbReference type="ARBA" id="ARBA00022701"/>
    </source>
</evidence>
<evidence type="ECO:0000259" key="7">
    <source>
        <dbReference type="Pfam" id="PF06886"/>
    </source>
</evidence>
<comment type="subcellular location">
    <subcellularLocation>
        <location evidence="1">Cytoplasm</location>
        <location evidence="1">Cytoskeleton</location>
    </subcellularLocation>
</comment>
<name>A0A5N5GXZ4_9ROSA</name>
<feature type="region of interest" description="Disordered" evidence="6">
    <location>
        <begin position="421"/>
        <end position="578"/>
    </location>
</feature>
<proteinExistence type="inferred from homology"/>
<accession>A0A5N5GXZ4</accession>
<feature type="domain" description="TPX2 C-terminal" evidence="7">
    <location>
        <begin position="373"/>
        <end position="414"/>
    </location>
</feature>
<dbReference type="Pfam" id="PF06886">
    <property type="entry name" value="TPX2"/>
    <property type="match status" value="1"/>
</dbReference>
<evidence type="ECO:0000256" key="6">
    <source>
        <dbReference type="SAM" id="MobiDB-lite"/>
    </source>
</evidence>
<dbReference type="InterPro" id="IPR044216">
    <property type="entry name" value="WDL7"/>
</dbReference>
<feature type="region of interest" description="Disordered" evidence="6">
    <location>
        <begin position="229"/>
        <end position="390"/>
    </location>
</feature>
<feature type="compositionally biased region" description="Basic and acidic residues" evidence="6">
    <location>
        <begin position="498"/>
        <end position="527"/>
    </location>
</feature>
<keyword evidence="3" id="KW-0963">Cytoplasm</keyword>
<protein>
    <recommendedName>
        <fullName evidence="7">TPX2 C-terminal domain-containing protein</fullName>
    </recommendedName>
</protein>
<dbReference type="OrthoDB" id="758458at2759"/>
<keyword evidence="5" id="KW-0206">Cytoskeleton</keyword>
<dbReference type="PANTHER" id="PTHR47067">
    <property type="entry name" value="TPX2 (TARGETING PROTEIN FOR XKLP2) PROTEIN FAMILY-RELATED"/>
    <property type="match status" value="1"/>
</dbReference>
<dbReference type="Proteomes" id="UP000327157">
    <property type="component" value="Unassembled WGS sequence"/>
</dbReference>
<feature type="compositionally biased region" description="Polar residues" evidence="6">
    <location>
        <begin position="422"/>
        <end position="438"/>
    </location>
</feature>
<reference evidence="8 9" key="2">
    <citation type="submission" date="2019-11" db="EMBL/GenBank/DDBJ databases">
        <title>A de novo genome assembly of a pear dwarfing rootstock.</title>
        <authorList>
            <person name="Wang F."/>
            <person name="Wang J."/>
            <person name="Li S."/>
            <person name="Zhang Y."/>
            <person name="Fang M."/>
            <person name="Ma L."/>
            <person name="Zhao Y."/>
            <person name="Jiang S."/>
        </authorList>
    </citation>
    <scope>NUCLEOTIDE SEQUENCE [LARGE SCALE GENOMIC DNA]</scope>
    <source>
        <strain evidence="8">S2</strain>
        <tissue evidence="8">Leaf</tissue>
    </source>
</reference>
<gene>
    <name evidence="8" type="ORF">D8674_036967</name>
</gene>
<evidence type="ECO:0000256" key="3">
    <source>
        <dbReference type="ARBA" id="ARBA00022490"/>
    </source>
</evidence>
<feature type="compositionally biased region" description="Polar residues" evidence="6">
    <location>
        <begin position="474"/>
        <end position="497"/>
    </location>
</feature>
<sequence>MSGEMEEPFSFSFQADSLHSGSISFGRFENEVLSWEKWSSFSHNRYVEEVENCLKPGSVIERKAYFEAHFKKKGFPKPNLVECYRGTSYQVRENGVLESDAYGEEFEDGNEDNSCAQFDKGSEGSEYHGDSEVNEYEKGDPEVSLSDPQRASELNNEDILVAIKDDNSEETGQIGIGCDMFSSIIDEPENNVIENHDGDAVNADESYNSVKINPKTAADEEVNMTIVESLHSSSSKLKAGKECKISKSKVKSKASISPVKRSISSESSKDCTKNSNREGEGTRRTDKQKLSPKTTIPTTQSVPRTPKSEESTNLKGKSAHESRSDKKLGEPQPPAVKPESRGRQTANRFNQRVNLTKSDIRSSVATFNFKSSERAERRKEANNHEKAEAEMRQFRKSLNFKAAPMPSFYHVAVNAAPDGSKAVSTKFSKVQSKSTNPGSGAAARFPSHSEAGKVEPPTANVSINTADLHEASRETNSIMADPSEISSVSSATLSSRNLSRDTATKSEHPRTKGREKDAKTQKHRSLESGKMAKSQKAEGKQKVGVQKNSREMARKGMKDGVGFGSSSRMGHLTVGVAS</sequence>
<evidence type="ECO:0000256" key="1">
    <source>
        <dbReference type="ARBA" id="ARBA00004245"/>
    </source>
</evidence>
<reference evidence="8 9" key="1">
    <citation type="submission" date="2019-09" db="EMBL/GenBank/DDBJ databases">
        <authorList>
            <person name="Ou C."/>
        </authorList>
    </citation>
    <scope>NUCLEOTIDE SEQUENCE [LARGE SCALE GENOMIC DNA]</scope>
    <source>
        <strain evidence="8">S2</strain>
        <tissue evidence="8">Leaf</tissue>
    </source>
</reference>
<feature type="compositionally biased region" description="Polar residues" evidence="6">
    <location>
        <begin position="343"/>
        <end position="370"/>
    </location>
</feature>
<dbReference type="EMBL" id="SMOL01000361">
    <property type="protein sequence ID" value="KAB2620007.1"/>
    <property type="molecule type" value="Genomic_DNA"/>
</dbReference>
<feature type="compositionally biased region" description="Polar residues" evidence="6">
    <location>
        <begin position="291"/>
        <end position="303"/>
    </location>
</feature>
<evidence type="ECO:0000256" key="5">
    <source>
        <dbReference type="ARBA" id="ARBA00023212"/>
    </source>
</evidence>